<keyword evidence="1" id="KW-1133">Transmembrane helix</keyword>
<comment type="caution">
    <text evidence="2">The sequence shown here is derived from an EMBL/GenBank/DDBJ whole genome shotgun (WGS) entry which is preliminary data.</text>
</comment>
<dbReference type="EMBL" id="VBSP01000002">
    <property type="protein sequence ID" value="TLQ49291.1"/>
    <property type="molecule type" value="Genomic_DNA"/>
</dbReference>
<evidence type="ECO:0000313" key="2">
    <source>
        <dbReference type="EMBL" id="TLQ49291.1"/>
    </source>
</evidence>
<sequence>MDKNKLLTIGQILIGLSIIIQIAYAIYLISNHLSQPSEPTHDPIYNQLIQGDQPMLVSQHKVGDDAVPEIHMEYYNPVSKTYYTVVYKE</sequence>
<protein>
    <submittedName>
        <fullName evidence="2">Uncharacterized protein</fullName>
    </submittedName>
</protein>
<dbReference type="RefSeq" id="WP_138403573.1">
    <property type="nucleotide sequence ID" value="NZ_VBSP01000002.1"/>
</dbReference>
<keyword evidence="1" id="KW-0472">Membrane</keyword>
<evidence type="ECO:0000313" key="3">
    <source>
        <dbReference type="Proteomes" id="UP000306420"/>
    </source>
</evidence>
<organism evidence="2 3">
    <name type="scientific">Ruoffia tabacinasalis</name>
    <dbReference type="NCBI Taxonomy" id="87458"/>
    <lineage>
        <taxon>Bacteria</taxon>
        <taxon>Bacillati</taxon>
        <taxon>Bacillota</taxon>
        <taxon>Bacilli</taxon>
        <taxon>Lactobacillales</taxon>
        <taxon>Aerococcaceae</taxon>
        <taxon>Ruoffia</taxon>
    </lineage>
</organism>
<reference evidence="2 3" key="1">
    <citation type="submission" date="2019-05" db="EMBL/GenBank/DDBJ databases">
        <title>The metagenome of a microbial culture collection derived from dairy environment covers the genomic content of the human microbiome.</title>
        <authorList>
            <person name="Roder T."/>
            <person name="Wuthrich D."/>
            <person name="Sattari Z."/>
            <person name="Von Ah U."/>
            <person name="Bar C."/>
            <person name="Ronchi F."/>
            <person name="Macpherson A.J."/>
            <person name="Ganal-Vonarburg S.C."/>
            <person name="Bruggmann R."/>
            <person name="Vergeres G."/>
        </authorList>
    </citation>
    <scope>NUCLEOTIDE SEQUENCE [LARGE SCALE GENOMIC DNA]</scope>
    <source>
        <strain evidence="2 3">FAM 24227</strain>
    </source>
</reference>
<dbReference type="AlphaFoldDB" id="A0A5R9EIW7"/>
<evidence type="ECO:0000256" key="1">
    <source>
        <dbReference type="SAM" id="Phobius"/>
    </source>
</evidence>
<proteinExistence type="predicted"/>
<keyword evidence="1" id="KW-0812">Transmembrane</keyword>
<feature type="transmembrane region" description="Helical" evidence="1">
    <location>
        <begin position="6"/>
        <end position="29"/>
    </location>
</feature>
<name>A0A5R9EIW7_9LACT</name>
<accession>A0A5R9EIW7</accession>
<gene>
    <name evidence="2" type="ORF">FEZ33_01270</name>
</gene>
<dbReference type="Proteomes" id="UP000306420">
    <property type="component" value="Unassembled WGS sequence"/>
</dbReference>